<dbReference type="EMBL" id="CP042469">
    <property type="protein sequence ID" value="QOX64458.1"/>
    <property type="molecule type" value="Genomic_DNA"/>
</dbReference>
<accession>A0ACD1ADT0</accession>
<keyword evidence="2" id="KW-1185">Reference proteome</keyword>
<gene>
    <name evidence="1" type="ORF">FRZ06_14475</name>
</gene>
<protein>
    <submittedName>
        <fullName evidence="1">Peptide chain release factor 2</fullName>
    </submittedName>
</protein>
<name>A0ACD1ADT0_9FIRM</name>
<evidence type="ECO:0000313" key="2">
    <source>
        <dbReference type="Proteomes" id="UP000594014"/>
    </source>
</evidence>
<sequence length="368" mass="41886">MKLVELDQIKYELTDKAQNLKELGESLDVAGLTERLNEINRTAEEEGFWNDHEKAQKLLKDKKSYESKINEYMSLTTELEDIGVLIEMAVEEEDESMVPEIRQAYEDFNKKSEELRIRTLLNGEYDTSNAIISIHAGSGGTDAQDWAEMLLRMYMRWADSKGYKVKTLDYQDAAEGGIKSATLLIEGENAYGYLKNEKGVHRVVRISPFDSSGRRHTSFSSLDVIPEMDDNITVDINPDDLRIDTFRSSGAGGQHVNKTDSAIRITHIPTNIVVSCQNERSQHQNKETAMKVLAAKLMELAKQEHKANLDELKGDYSQITWGSQIRSYVFHPYSLVKDHRTNAEMGNVYAVMDGDLDYLINEKLKMKD</sequence>
<reference evidence="1" key="1">
    <citation type="submission" date="2019-08" db="EMBL/GenBank/DDBJ databases">
        <title>Genome sequence of Clostridiales bacterium MT110.</title>
        <authorList>
            <person name="Cao J."/>
        </authorList>
    </citation>
    <scope>NUCLEOTIDE SEQUENCE</scope>
    <source>
        <strain evidence="1">MT110</strain>
    </source>
</reference>
<dbReference type="Proteomes" id="UP000594014">
    <property type="component" value="Chromosome"/>
</dbReference>
<evidence type="ECO:0000313" key="1">
    <source>
        <dbReference type="EMBL" id="QOX64458.1"/>
    </source>
</evidence>
<proteinExistence type="predicted"/>
<organism evidence="1 2">
    <name type="scientific">Anoxybacterium hadale</name>
    <dbReference type="NCBI Taxonomy" id="3408580"/>
    <lineage>
        <taxon>Bacteria</taxon>
        <taxon>Bacillati</taxon>
        <taxon>Bacillota</taxon>
        <taxon>Clostridia</taxon>
        <taxon>Peptostreptococcales</taxon>
        <taxon>Anaerovoracaceae</taxon>
        <taxon>Anoxybacterium</taxon>
    </lineage>
</organism>